<gene>
    <name evidence="2" type="ORF">Acor_73150</name>
</gene>
<dbReference type="EMBL" id="BLAD01000096">
    <property type="protein sequence ID" value="GES05247.1"/>
    <property type="molecule type" value="Genomic_DNA"/>
</dbReference>
<evidence type="ECO:0000313" key="2">
    <source>
        <dbReference type="EMBL" id="GES05247.1"/>
    </source>
</evidence>
<feature type="region of interest" description="Disordered" evidence="1">
    <location>
        <begin position="19"/>
        <end position="44"/>
    </location>
</feature>
<dbReference type="Proteomes" id="UP000334990">
    <property type="component" value="Unassembled WGS sequence"/>
</dbReference>
<accession>A0A5M3W848</accession>
<comment type="caution">
    <text evidence="2">The sequence shown here is derived from an EMBL/GenBank/DDBJ whole genome shotgun (WGS) entry which is preliminary data.</text>
</comment>
<protein>
    <submittedName>
        <fullName evidence="2">Uncharacterized protein</fullName>
    </submittedName>
</protein>
<organism evidence="2 3">
    <name type="scientific">Acrocarpospora corrugata</name>
    <dbReference type="NCBI Taxonomy" id="35763"/>
    <lineage>
        <taxon>Bacteria</taxon>
        <taxon>Bacillati</taxon>
        <taxon>Actinomycetota</taxon>
        <taxon>Actinomycetes</taxon>
        <taxon>Streptosporangiales</taxon>
        <taxon>Streptosporangiaceae</taxon>
        <taxon>Acrocarpospora</taxon>
    </lineage>
</organism>
<proteinExistence type="predicted"/>
<dbReference type="AlphaFoldDB" id="A0A5M3W848"/>
<reference evidence="2 3" key="1">
    <citation type="submission" date="2019-10" db="EMBL/GenBank/DDBJ databases">
        <title>Whole genome shotgun sequence of Acrocarpospora corrugata NBRC 13972.</title>
        <authorList>
            <person name="Ichikawa N."/>
            <person name="Kimura A."/>
            <person name="Kitahashi Y."/>
            <person name="Komaki H."/>
            <person name="Oguchi A."/>
        </authorList>
    </citation>
    <scope>NUCLEOTIDE SEQUENCE [LARGE SCALE GENOMIC DNA]</scope>
    <source>
        <strain evidence="2 3">NBRC 13972</strain>
    </source>
</reference>
<evidence type="ECO:0000256" key="1">
    <source>
        <dbReference type="SAM" id="MobiDB-lite"/>
    </source>
</evidence>
<keyword evidence="3" id="KW-1185">Reference proteome</keyword>
<name>A0A5M3W848_9ACTN</name>
<sequence>MKRLARSWIRRSGRGLRPFDRMRRRRNDAEYPRRDSDGFNAGDVDRDIPKVEEIIQIAVKVVDQMQPY</sequence>
<evidence type="ECO:0000313" key="3">
    <source>
        <dbReference type="Proteomes" id="UP000334990"/>
    </source>
</evidence>